<dbReference type="InParanoid" id="A0A4S2MWT6"/>
<dbReference type="FunCoup" id="A0A4S2MWT6">
    <property type="interactions" value="282"/>
</dbReference>
<evidence type="ECO:0000313" key="8">
    <source>
        <dbReference type="Proteomes" id="UP000298138"/>
    </source>
</evidence>
<feature type="domain" description="Exocyst complex component Sec8 middle helical bundle" evidence="6">
    <location>
        <begin position="240"/>
        <end position="494"/>
    </location>
</feature>
<evidence type="ECO:0000259" key="5">
    <source>
        <dbReference type="Pfam" id="PF04048"/>
    </source>
</evidence>
<dbReference type="Pfam" id="PF04048">
    <property type="entry name" value="Sec8_N"/>
    <property type="match status" value="1"/>
</dbReference>
<keyword evidence="8" id="KW-1185">Reference proteome</keyword>
<dbReference type="GO" id="GO:0006612">
    <property type="term" value="P:protein targeting to membrane"/>
    <property type="evidence" value="ECO:0007669"/>
    <property type="project" value="UniProtKB-UniRule"/>
</dbReference>
<comment type="function">
    <text evidence="4">Component of the exocyst complex involved in the docking of exocytic vesicles with fusion sites on the plasma membrane.</text>
</comment>
<comment type="similarity">
    <text evidence="4">Belongs to the SEC8 family.</text>
</comment>
<evidence type="ECO:0000256" key="4">
    <source>
        <dbReference type="RuleBase" id="RU367079"/>
    </source>
</evidence>
<accession>A0A4S2MWT6</accession>
<dbReference type="PANTHER" id="PTHR14146">
    <property type="entry name" value="EXOCYST COMPLEX COMPONENT 4"/>
    <property type="match status" value="1"/>
</dbReference>
<dbReference type="Proteomes" id="UP000298138">
    <property type="component" value="Unassembled WGS sequence"/>
</dbReference>
<organism evidence="7 8">
    <name type="scientific">Ascodesmis nigricans</name>
    <dbReference type="NCBI Taxonomy" id="341454"/>
    <lineage>
        <taxon>Eukaryota</taxon>
        <taxon>Fungi</taxon>
        <taxon>Dikarya</taxon>
        <taxon>Ascomycota</taxon>
        <taxon>Pezizomycotina</taxon>
        <taxon>Pezizomycetes</taxon>
        <taxon>Pezizales</taxon>
        <taxon>Ascodesmidaceae</taxon>
        <taxon>Ascodesmis</taxon>
    </lineage>
</organism>
<dbReference type="EMBL" id="ML220121">
    <property type="protein sequence ID" value="TGZ81091.1"/>
    <property type="molecule type" value="Genomic_DNA"/>
</dbReference>
<dbReference type="OrthoDB" id="272977at2759"/>
<evidence type="ECO:0000256" key="1">
    <source>
        <dbReference type="ARBA" id="ARBA00022448"/>
    </source>
</evidence>
<dbReference type="STRING" id="341454.A0A4S2MWT6"/>
<dbReference type="InterPro" id="IPR048630">
    <property type="entry name" value="Sec8_M"/>
</dbReference>
<dbReference type="GO" id="GO:0006893">
    <property type="term" value="P:Golgi to plasma membrane transport"/>
    <property type="evidence" value="ECO:0007669"/>
    <property type="project" value="TreeGrafter"/>
</dbReference>
<dbReference type="InterPro" id="IPR007191">
    <property type="entry name" value="Sec8_exocyst_N"/>
</dbReference>
<dbReference type="GO" id="GO:0015031">
    <property type="term" value="P:protein transport"/>
    <property type="evidence" value="ECO:0007669"/>
    <property type="project" value="UniProtKB-KW"/>
</dbReference>
<feature type="domain" description="Exocyst complex component Sec8 N-terminal" evidence="5">
    <location>
        <begin position="2"/>
        <end position="125"/>
    </location>
</feature>
<evidence type="ECO:0000313" key="7">
    <source>
        <dbReference type="EMBL" id="TGZ81091.1"/>
    </source>
</evidence>
<evidence type="ECO:0000256" key="3">
    <source>
        <dbReference type="ARBA" id="ARBA00022927"/>
    </source>
</evidence>
<proteinExistence type="inferred from homology"/>
<evidence type="ECO:0000256" key="2">
    <source>
        <dbReference type="ARBA" id="ARBA00022483"/>
    </source>
</evidence>
<keyword evidence="2 4" id="KW-0268">Exocytosis</keyword>
<dbReference type="AlphaFoldDB" id="A0A4S2MWT6"/>
<dbReference type="PANTHER" id="PTHR14146:SF0">
    <property type="entry name" value="EXOCYST COMPLEX COMPONENT 4"/>
    <property type="match status" value="1"/>
</dbReference>
<dbReference type="Pfam" id="PF20652">
    <property type="entry name" value="Sec8_C"/>
    <property type="match status" value="1"/>
</dbReference>
<gene>
    <name evidence="7" type="ORF">EX30DRAFT_306899</name>
</gene>
<reference evidence="7 8" key="1">
    <citation type="submission" date="2019-04" db="EMBL/GenBank/DDBJ databases">
        <title>Comparative genomics and transcriptomics to analyze fruiting body development in filamentous ascomycetes.</title>
        <authorList>
            <consortium name="DOE Joint Genome Institute"/>
            <person name="Lutkenhaus R."/>
            <person name="Traeger S."/>
            <person name="Breuer J."/>
            <person name="Kuo A."/>
            <person name="Lipzen A."/>
            <person name="Pangilinan J."/>
            <person name="Dilworth D."/>
            <person name="Sandor L."/>
            <person name="Poggeler S."/>
            <person name="Barry K."/>
            <person name="Grigoriev I.V."/>
            <person name="Nowrousian M."/>
        </authorList>
    </citation>
    <scope>NUCLEOTIDE SEQUENCE [LARGE SCALE GENOMIC DNA]</scope>
    <source>
        <strain evidence="7 8">CBS 389.68</strain>
    </source>
</reference>
<dbReference type="InterPro" id="IPR039682">
    <property type="entry name" value="Sec8/EXOC4"/>
</dbReference>
<dbReference type="GO" id="GO:0090522">
    <property type="term" value="P:vesicle tethering involved in exocytosis"/>
    <property type="evidence" value="ECO:0007669"/>
    <property type="project" value="UniProtKB-UniRule"/>
</dbReference>
<evidence type="ECO:0000259" key="6">
    <source>
        <dbReference type="Pfam" id="PF20652"/>
    </source>
</evidence>
<keyword evidence="3 4" id="KW-0653">Protein transport</keyword>
<dbReference type="GO" id="GO:0006904">
    <property type="term" value="P:vesicle docking involved in exocytosis"/>
    <property type="evidence" value="ECO:0007669"/>
    <property type="project" value="InterPro"/>
</dbReference>
<keyword evidence="1 4" id="KW-0813">Transport</keyword>
<sequence>MTDENCVPVKVALQLMDTSSLGLAYKYSNFKHTHKELQNALQSIVNDHHQGFNSSIGTFHTIMKSITSSQANVRELRESLLKAKDDLSTSKPEVKTMVESSQKYDVMLQTLHQIEQLQGVPEKLEGQITEKRFLTAVSILTEALDIMKRPEMMEIGALSDLRTYLGGQEASLADILVEELHNHLYLKSLYCNDRWKAHSSGQKDCIAPPSRTNRTLNSYISKTDFTKPMTDDTVGTNKTPEVDSLNYIRLTLEALNQLGHLSNAIATVNQRLPVELNRLVDKTNREVDVRHPSALVSRKGYGGKSNDFGLAENDVRVAVVHDLLFTLYSKFEAVMEGHRIIYDSLNGIAQREDIQNPLPWNSGFVEVWQLIQSEMRSLLHDYLTMADSRGGLSSAPKTLQNALGNVITGKTARPKNRAMFKLSNTNINSTDLKVDQDDLEQILKATMPGLVSDPLRPSVALADPTQSSDGAATGHKLLIEPSVFNITLFLPPSLSFLNRLKDVVPPSCGIQSSTLPSFLDDFLVNVFYPSLEDTIRELFSQTTGDLEAFYEDPQWASISPHPIMKGTTEFLDLITAFCKMLDTLPPDQAFGQLTMDLLTSYFDKCYEWYKELVARIGGGDPSVVNGDMKVSARWSLDNKIRPILEQLWLERGNNANTINRETELEMMMKGAKDLEWNDLITDRKAINSLCLLATSMKWLAGKVTQLRHVEDAENFSKNDGGSSGRIRRRWTLIDSDRLNDENRAVHLPMTAETVNAFDGVISSYQELALTIIFTLRCESRCHTIYYLYKCLSEGNFFLKQKLTSADEFILALNSDLTWFDEDVSSLLPKEESLFTWCGLSQLMDHILVSCADRIKVLNQHGAERMLTNVLVLQQNLKNIEGSADLGRATRFYNLYNGGMEDLIRNAKSGKLDFTYDELKAIVELYFSEALCSGRASAQARQSLNENLLELSEIMWMQAEA</sequence>
<protein>
    <recommendedName>
        <fullName evidence="4">Exocyst complex component Sec8</fullName>
    </recommendedName>
</protein>
<dbReference type="GO" id="GO:0000145">
    <property type="term" value="C:exocyst"/>
    <property type="evidence" value="ECO:0007669"/>
    <property type="project" value="UniProtKB-UniRule"/>
</dbReference>
<name>A0A4S2MWT6_9PEZI</name>